<dbReference type="STRING" id="51240.A0A2I4E7M9"/>
<reference evidence="3" key="1">
    <citation type="submission" date="2025-08" db="UniProtKB">
        <authorList>
            <consortium name="RefSeq"/>
        </authorList>
    </citation>
    <scope>IDENTIFICATION</scope>
    <source>
        <tissue evidence="3">Leaves</tissue>
    </source>
</reference>
<dbReference type="Proteomes" id="UP000235220">
    <property type="component" value="Chromosome 10"/>
</dbReference>
<comment type="pathway">
    <text evidence="1">Protein modification; protein ubiquitination.</text>
</comment>
<keyword evidence="2" id="KW-1185">Reference proteome</keyword>
<dbReference type="AlphaFoldDB" id="A0A2I4E7M9"/>
<dbReference type="GO" id="GO:0016567">
    <property type="term" value="P:protein ubiquitination"/>
    <property type="evidence" value="ECO:0007669"/>
    <property type="project" value="InterPro"/>
</dbReference>
<dbReference type="OrthoDB" id="6359816at2759"/>
<protein>
    <submittedName>
        <fullName evidence="3">BTB/POZ and MATH domain-containing protein 4-like</fullName>
    </submittedName>
</protein>
<dbReference type="PROSITE" id="PS50097">
    <property type="entry name" value="BTB"/>
    <property type="match status" value="1"/>
</dbReference>
<dbReference type="RefSeq" id="XP_018815395.1">
    <property type="nucleotide sequence ID" value="XM_018959850.1"/>
</dbReference>
<dbReference type="PANTHER" id="PTHR26379">
    <property type="entry name" value="BTB/POZ AND MATH DOMAIN-CONTAINING PROTEIN 1"/>
    <property type="match status" value="1"/>
</dbReference>
<dbReference type="SUPFAM" id="SSF54695">
    <property type="entry name" value="POZ domain"/>
    <property type="match status" value="1"/>
</dbReference>
<dbReference type="InterPro" id="IPR011333">
    <property type="entry name" value="SKP1/BTB/POZ_sf"/>
</dbReference>
<name>A0A2I4E7M9_JUGRE</name>
<dbReference type="SMART" id="SM00225">
    <property type="entry name" value="BTB"/>
    <property type="match status" value="1"/>
</dbReference>
<dbReference type="Gene3D" id="3.30.710.10">
    <property type="entry name" value="Potassium Channel Kv1.1, Chain A"/>
    <property type="match status" value="1"/>
</dbReference>
<sequence>MEKVKVVVEVDDERELQISMGRVSEHETHHYYDDSADVGGFSDTHPFNRKSSVIIIGRGMAENTVARALQDVSFQVSCWNHGIGLVVVFVQITPLIVQESIHVPESDIGAPFGMLLEKEECSDITFNVSGKRFHAHKLVLAARSHVFETGLFLYGMDGNNPEIVIADMEPRVLMALLHYIYRDTHDEDEDFLALTLSCT</sequence>
<dbReference type="PANTHER" id="PTHR26379:SF466">
    <property type="entry name" value="BTB_POZ AND MATH DOMAIN-CONTAINING PROTEIN 4"/>
    <property type="match status" value="1"/>
</dbReference>
<dbReference type="Pfam" id="PF00651">
    <property type="entry name" value="BTB"/>
    <property type="match status" value="1"/>
</dbReference>
<dbReference type="InterPro" id="IPR000210">
    <property type="entry name" value="BTB/POZ_dom"/>
</dbReference>
<proteinExistence type="predicted"/>
<evidence type="ECO:0000313" key="3">
    <source>
        <dbReference type="RefSeq" id="XP_018815395.1"/>
    </source>
</evidence>
<evidence type="ECO:0000256" key="1">
    <source>
        <dbReference type="ARBA" id="ARBA00004906"/>
    </source>
</evidence>
<gene>
    <name evidence="3" type="primary">LOC108987015</name>
</gene>
<dbReference type="Gramene" id="Jr10_16350_p1">
    <property type="protein sequence ID" value="cds.Jr10_16350_p1"/>
    <property type="gene ID" value="Jr10_16350"/>
</dbReference>
<accession>A0A2I4E7M9</accession>
<evidence type="ECO:0000313" key="2">
    <source>
        <dbReference type="Proteomes" id="UP000235220"/>
    </source>
</evidence>
<organism evidence="2 3">
    <name type="scientific">Juglans regia</name>
    <name type="common">English walnut</name>
    <dbReference type="NCBI Taxonomy" id="51240"/>
    <lineage>
        <taxon>Eukaryota</taxon>
        <taxon>Viridiplantae</taxon>
        <taxon>Streptophyta</taxon>
        <taxon>Embryophyta</taxon>
        <taxon>Tracheophyta</taxon>
        <taxon>Spermatophyta</taxon>
        <taxon>Magnoliopsida</taxon>
        <taxon>eudicotyledons</taxon>
        <taxon>Gunneridae</taxon>
        <taxon>Pentapetalae</taxon>
        <taxon>rosids</taxon>
        <taxon>fabids</taxon>
        <taxon>Fagales</taxon>
        <taxon>Juglandaceae</taxon>
        <taxon>Juglans</taxon>
    </lineage>
</organism>
<dbReference type="GeneID" id="108987015"/>
<dbReference type="KEGG" id="jre:108987015"/>
<dbReference type="InterPro" id="IPR045005">
    <property type="entry name" value="BPM1-6"/>
</dbReference>